<keyword evidence="9" id="KW-1185">Reference proteome</keyword>
<feature type="coiled-coil region" evidence="6">
    <location>
        <begin position="69"/>
        <end position="96"/>
    </location>
</feature>
<dbReference type="Proteomes" id="UP001358586">
    <property type="component" value="Chromosome 6"/>
</dbReference>
<dbReference type="EMBL" id="JARKNE010000006">
    <property type="protein sequence ID" value="KAK5825270.1"/>
    <property type="molecule type" value="Genomic_DNA"/>
</dbReference>
<accession>A0ABR0PM17</accession>
<name>A0ABR0PM17_GOSAR</name>
<keyword evidence="3" id="KW-0238">DNA-binding</keyword>
<evidence type="ECO:0000256" key="2">
    <source>
        <dbReference type="ARBA" id="ARBA00023015"/>
    </source>
</evidence>
<reference evidence="8 9" key="1">
    <citation type="submission" date="2023-03" db="EMBL/GenBank/DDBJ databases">
        <title>WGS of Gossypium arboreum.</title>
        <authorList>
            <person name="Yu D."/>
        </authorList>
    </citation>
    <scope>NUCLEOTIDE SEQUENCE [LARGE SCALE GENOMIC DNA]</scope>
    <source>
        <tissue evidence="8">Leaf</tissue>
    </source>
</reference>
<dbReference type="SUPFAM" id="SSF118290">
    <property type="entry name" value="WRKY DNA-binding domain"/>
    <property type="match status" value="1"/>
</dbReference>
<dbReference type="Pfam" id="PF03106">
    <property type="entry name" value="WRKY"/>
    <property type="match status" value="1"/>
</dbReference>
<dbReference type="PANTHER" id="PTHR31429:SF38">
    <property type="entry name" value="WRKY TRANSCRIPTION FACTOR 40-RELATED"/>
    <property type="match status" value="1"/>
</dbReference>
<dbReference type="SMART" id="SM00774">
    <property type="entry name" value="WRKY"/>
    <property type="match status" value="1"/>
</dbReference>
<keyword evidence="6" id="KW-0175">Coiled coil</keyword>
<dbReference type="InterPro" id="IPR044810">
    <property type="entry name" value="WRKY_plant"/>
</dbReference>
<dbReference type="InterPro" id="IPR003657">
    <property type="entry name" value="WRKY_dom"/>
</dbReference>
<evidence type="ECO:0000256" key="3">
    <source>
        <dbReference type="ARBA" id="ARBA00023125"/>
    </source>
</evidence>
<evidence type="ECO:0000256" key="4">
    <source>
        <dbReference type="ARBA" id="ARBA00023163"/>
    </source>
</evidence>
<sequence>MKSSPTVPVDSSAALGSDRLAGMSDPTVVFFAPPVVPQINLQDVERFNLRMDARDNSQGDDDDVKNFQVEALRKQLEHLQKENQMLRLLLEAMSEKYSILHRIYLQQSNLKLDSYDEYSNKVLNWPSISTVMKTSHVFVKTDPKGTIIVEDRYQWRKYGQKVTKNNPSPRAYFKCCVTPVCPVKRKVQRCVEDKSFLMDKPFLFFLLIHFDRYLGNVMQNYGTSNNVDDYCDDDNKIMNIIQVVVN</sequence>
<organism evidence="8 9">
    <name type="scientific">Gossypium arboreum</name>
    <name type="common">Tree cotton</name>
    <name type="synonym">Gossypium nanking</name>
    <dbReference type="NCBI Taxonomy" id="29729"/>
    <lineage>
        <taxon>Eukaryota</taxon>
        <taxon>Viridiplantae</taxon>
        <taxon>Streptophyta</taxon>
        <taxon>Embryophyta</taxon>
        <taxon>Tracheophyta</taxon>
        <taxon>Spermatophyta</taxon>
        <taxon>Magnoliopsida</taxon>
        <taxon>eudicotyledons</taxon>
        <taxon>Gunneridae</taxon>
        <taxon>Pentapetalae</taxon>
        <taxon>rosids</taxon>
        <taxon>malvids</taxon>
        <taxon>Malvales</taxon>
        <taxon>Malvaceae</taxon>
        <taxon>Malvoideae</taxon>
        <taxon>Gossypium</taxon>
    </lineage>
</organism>
<dbReference type="PROSITE" id="PS50811">
    <property type="entry name" value="WRKY"/>
    <property type="match status" value="1"/>
</dbReference>
<comment type="subcellular location">
    <subcellularLocation>
        <location evidence="1">Nucleus</location>
    </subcellularLocation>
</comment>
<keyword evidence="2" id="KW-0805">Transcription regulation</keyword>
<evidence type="ECO:0000256" key="5">
    <source>
        <dbReference type="ARBA" id="ARBA00023242"/>
    </source>
</evidence>
<feature type="domain" description="WRKY" evidence="7">
    <location>
        <begin position="144"/>
        <end position="193"/>
    </location>
</feature>
<gene>
    <name evidence="8" type="ORF">PVK06_020084</name>
</gene>
<keyword evidence="5" id="KW-0539">Nucleus</keyword>
<keyword evidence="4" id="KW-0804">Transcription</keyword>
<dbReference type="PANTHER" id="PTHR31429">
    <property type="entry name" value="WRKY TRANSCRIPTION FACTOR 36-RELATED"/>
    <property type="match status" value="1"/>
</dbReference>
<dbReference type="InterPro" id="IPR036576">
    <property type="entry name" value="WRKY_dom_sf"/>
</dbReference>
<evidence type="ECO:0000313" key="8">
    <source>
        <dbReference type="EMBL" id="KAK5825270.1"/>
    </source>
</evidence>
<comment type="caution">
    <text evidence="8">The sequence shown here is derived from an EMBL/GenBank/DDBJ whole genome shotgun (WGS) entry which is preliminary data.</text>
</comment>
<evidence type="ECO:0000259" key="7">
    <source>
        <dbReference type="PROSITE" id="PS50811"/>
    </source>
</evidence>
<evidence type="ECO:0000256" key="1">
    <source>
        <dbReference type="ARBA" id="ARBA00004123"/>
    </source>
</evidence>
<protein>
    <recommendedName>
        <fullName evidence="7">WRKY domain-containing protein</fullName>
    </recommendedName>
</protein>
<dbReference type="Gene3D" id="2.20.25.80">
    <property type="entry name" value="WRKY domain"/>
    <property type="match status" value="1"/>
</dbReference>
<evidence type="ECO:0000256" key="6">
    <source>
        <dbReference type="SAM" id="Coils"/>
    </source>
</evidence>
<evidence type="ECO:0000313" key="9">
    <source>
        <dbReference type="Proteomes" id="UP001358586"/>
    </source>
</evidence>
<proteinExistence type="predicted"/>